<protein>
    <recommendedName>
        <fullName evidence="2">C2H2-type domain-containing protein</fullName>
    </recommendedName>
</protein>
<dbReference type="Proteomes" id="UP000075881">
    <property type="component" value="Unassembled WGS sequence"/>
</dbReference>
<accession>A0A182JR61</accession>
<reference evidence="3" key="2">
    <citation type="submission" date="2020-05" db="UniProtKB">
        <authorList>
            <consortium name="EnsemblMetazoa"/>
        </authorList>
    </citation>
    <scope>IDENTIFICATION</scope>
    <source>
        <strain evidence="3">ACHKN1017</strain>
    </source>
</reference>
<keyword evidence="4" id="KW-1185">Reference proteome</keyword>
<proteinExistence type="predicted"/>
<dbReference type="AlphaFoldDB" id="A0A182JR61"/>
<dbReference type="PROSITE" id="PS00028">
    <property type="entry name" value="ZINC_FINGER_C2H2_1"/>
    <property type="match status" value="1"/>
</dbReference>
<organism evidence="3 4">
    <name type="scientific">Anopheles christyi</name>
    <dbReference type="NCBI Taxonomy" id="43041"/>
    <lineage>
        <taxon>Eukaryota</taxon>
        <taxon>Metazoa</taxon>
        <taxon>Ecdysozoa</taxon>
        <taxon>Arthropoda</taxon>
        <taxon>Hexapoda</taxon>
        <taxon>Insecta</taxon>
        <taxon>Pterygota</taxon>
        <taxon>Neoptera</taxon>
        <taxon>Endopterygota</taxon>
        <taxon>Diptera</taxon>
        <taxon>Nematocera</taxon>
        <taxon>Culicoidea</taxon>
        <taxon>Culicidae</taxon>
        <taxon>Anophelinae</taxon>
        <taxon>Anopheles</taxon>
    </lineage>
</organism>
<dbReference type="VEuPathDB" id="VectorBase:ACHR000993"/>
<evidence type="ECO:0000256" key="1">
    <source>
        <dbReference type="SAM" id="MobiDB-lite"/>
    </source>
</evidence>
<evidence type="ECO:0000313" key="3">
    <source>
        <dbReference type="EnsemblMetazoa" id="ACHR000993-PA"/>
    </source>
</evidence>
<feature type="domain" description="C2H2-type" evidence="2">
    <location>
        <begin position="69"/>
        <end position="89"/>
    </location>
</feature>
<dbReference type="InterPro" id="IPR013087">
    <property type="entry name" value="Znf_C2H2_type"/>
</dbReference>
<name>A0A182JR61_9DIPT</name>
<feature type="region of interest" description="Disordered" evidence="1">
    <location>
        <begin position="235"/>
        <end position="269"/>
    </location>
</feature>
<sequence>MSTEALGDTENASSETVHDRGAICKDVNENIRHCFAEDVSLADNVPPSYMQAITSLTLNSTIRGPKFYCFDCDYYLHTRLSMNTHMKMHRKPFCPICFRTFVEDHEASAHTAEFHPVFFPAATTTLIALDEPIVVKEEHPLFQTEAPPNSPTHEYKGLSELDYGFVNNNNNSIPFLLAEKLRDHQAMMNLGVRSRKQLDTTLLQCNSLDETETRGVIKSRGNCRSGMRNRRLSIAGVTGKVHKPGNKPKSTPSTPKSGNSLRGESVDSADNAMKRITSRFGRSISLKVPQF</sequence>
<evidence type="ECO:0000313" key="4">
    <source>
        <dbReference type="Proteomes" id="UP000075881"/>
    </source>
</evidence>
<dbReference type="EnsemblMetazoa" id="ACHR000993-RA">
    <property type="protein sequence ID" value="ACHR000993-PA"/>
    <property type="gene ID" value="ACHR000993"/>
</dbReference>
<reference evidence="4" key="1">
    <citation type="submission" date="2013-03" db="EMBL/GenBank/DDBJ databases">
        <title>The Genome Sequence of Anopheles christyi ACHKN1017.</title>
        <authorList>
            <consortium name="The Broad Institute Genomics Platform"/>
            <person name="Neafsey D.E."/>
            <person name="Besansky N."/>
            <person name="Walker B."/>
            <person name="Young S.K."/>
            <person name="Zeng Q."/>
            <person name="Gargeya S."/>
            <person name="Fitzgerald M."/>
            <person name="Haas B."/>
            <person name="Abouelleil A."/>
            <person name="Allen A.W."/>
            <person name="Alvarado L."/>
            <person name="Arachchi H.M."/>
            <person name="Berlin A.M."/>
            <person name="Chapman S.B."/>
            <person name="Gainer-Dewar J."/>
            <person name="Goldberg J."/>
            <person name="Griggs A."/>
            <person name="Gujja S."/>
            <person name="Hansen M."/>
            <person name="Howarth C."/>
            <person name="Imamovic A."/>
            <person name="Ireland A."/>
            <person name="Larimer J."/>
            <person name="McCowan C."/>
            <person name="Murphy C."/>
            <person name="Pearson M."/>
            <person name="Poon T.W."/>
            <person name="Priest M."/>
            <person name="Roberts A."/>
            <person name="Saif S."/>
            <person name="Shea T."/>
            <person name="Sisk P."/>
            <person name="Sykes S."/>
            <person name="Wortman J."/>
            <person name="Nusbaum C."/>
            <person name="Birren B."/>
        </authorList>
    </citation>
    <scope>NUCLEOTIDE SEQUENCE [LARGE SCALE GENOMIC DNA]</scope>
    <source>
        <strain evidence="4">ACHKN1017</strain>
    </source>
</reference>
<feature type="compositionally biased region" description="Polar residues" evidence="1">
    <location>
        <begin position="248"/>
        <end position="262"/>
    </location>
</feature>
<evidence type="ECO:0000259" key="2">
    <source>
        <dbReference type="PROSITE" id="PS00028"/>
    </source>
</evidence>